<dbReference type="Gene3D" id="1.25.40.10">
    <property type="entry name" value="Tetratricopeptide repeat domain"/>
    <property type="match status" value="2"/>
</dbReference>
<dbReference type="PANTHER" id="PTHR45586:SF1">
    <property type="entry name" value="LIPOPOLYSACCHARIDE ASSEMBLY PROTEIN B"/>
    <property type="match status" value="1"/>
</dbReference>
<dbReference type="InterPro" id="IPR051012">
    <property type="entry name" value="CellSynth/LPSAsmb/PSIAsmb"/>
</dbReference>
<feature type="chain" id="PRO_5036873503" description="Tetratricopeptide repeat protein" evidence="4">
    <location>
        <begin position="23"/>
        <end position="393"/>
    </location>
</feature>
<evidence type="ECO:0000313" key="6">
    <source>
        <dbReference type="Proteomes" id="UP000605253"/>
    </source>
</evidence>
<protein>
    <recommendedName>
        <fullName evidence="7">Tetratricopeptide repeat protein</fullName>
    </recommendedName>
</protein>
<feature type="repeat" description="TPR" evidence="3">
    <location>
        <begin position="206"/>
        <end position="239"/>
    </location>
</feature>
<dbReference type="SMART" id="SM00028">
    <property type="entry name" value="TPR"/>
    <property type="match status" value="2"/>
</dbReference>
<dbReference type="EMBL" id="BMEO01000013">
    <property type="protein sequence ID" value="GGG01300.1"/>
    <property type="molecule type" value="Genomic_DNA"/>
</dbReference>
<keyword evidence="1" id="KW-0677">Repeat</keyword>
<gene>
    <name evidence="5" type="ORF">GCM10011365_23160</name>
</gene>
<dbReference type="RefSeq" id="WP_188365916.1">
    <property type="nucleotide sequence ID" value="NZ_BAABJF010000031.1"/>
</dbReference>
<name>A0A917CYP2_9GAMM</name>
<reference evidence="5" key="2">
    <citation type="submission" date="2020-09" db="EMBL/GenBank/DDBJ databases">
        <authorList>
            <person name="Sun Q."/>
            <person name="Zhou Y."/>
        </authorList>
    </citation>
    <scope>NUCLEOTIDE SEQUENCE</scope>
    <source>
        <strain evidence="5">CGMCC 1.12181</strain>
    </source>
</reference>
<dbReference type="InterPro" id="IPR019734">
    <property type="entry name" value="TPR_rpt"/>
</dbReference>
<dbReference type="Pfam" id="PF14559">
    <property type="entry name" value="TPR_19"/>
    <property type="match status" value="1"/>
</dbReference>
<evidence type="ECO:0000256" key="4">
    <source>
        <dbReference type="SAM" id="SignalP"/>
    </source>
</evidence>
<evidence type="ECO:0000256" key="1">
    <source>
        <dbReference type="ARBA" id="ARBA00022737"/>
    </source>
</evidence>
<dbReference type="AlphaFoldDB" id="A0A917CYP2"/>
<evidence type="ECO:0000256" key="2">
    <source>
        <dbReference type="ARBA" id="ARBA00022803"/>
    </source>
</evidence>
<proteinExistence type="predicted"/>
<dbReference type="Proteomes" id="UP000605253">
    <property type="component" value="Unassembled WGS sequence"/>
</dbReference>
<evidence type="ECO:0000256" key="3">
    <source>
        <dbReference type="PROSITE-ProRule" id="PRU00339"/>
    </source>
</evidence>
<evidence type="ECO:0000313" key="5">
    <source>
        <dbReference type="EMBL" id="GGG01300.1"/>
    </source>
</evidence>
<dbReference type="InterPro" id="IPR011990">
    <property type="entry name" value="TPR-like_helical_dom_sf"/>
</dbReference>
<keyword evidence="6" id="KW-1185">Reference proteome</keyword>
<sequence>MAPINKTSLTFILLLSIACLLSGCGTTRTYHVTTQDNINDLFIDELMQPEIPVESEASVFSLSAEQKEIFKRELRRPKNRSKLEIEVIYEFLQERLSNFNFYTRTLSAEQALAQNAGNCLSLAMLTHALAETTHVGIYYELARTPPVFQRDSGYILSSQHIQTVIYEKNVAHTHFYSSKPLKLKIDYFSTAGSRTLRRVNEEAFKAMYYSNVAAESLIRKQLKNAYWNLKKALQLDPENTIALNLLAVLYQNQGHDLYAQKVFVYGLSLTKNQLELLSNYHRYLTQKNRHVEANKVSDIINDYNEPDPFKWIDIADQALHDGQYQQALNYYKKARRQAPYLHEPDAGLAKTYFFLGQPEQALDAMKQAMLNSHDQTTTALYQAKYNYLKKHRP</sequence>
<dbReference type="SUPFAM" id="SSF48452">
    <property type="entry name" value="TPR-like"/>
    <property type="match status" value="1"/>
</dbReference>
<feature type="signal peptide" evidence="4">
    <location>
        <begin position="1"/>
        <end position="22"/>
    </location>
</feature>
<keyword evidence="2 3" id="KW-0802">TPR repeat</keyword>
<dbReference type="PROSITE" id="PS50005">
    <property type="entry name" value="TPR"/>
    <property type="match status" value="1"/>
</dbReference>
<dbReference type="PROSITE" id="PS51257">
    <property type="entry name" value="PROKAR_LIPOPROTEIN"/>
    <property type="match status" value="1"/>
</dbReference>
<dbReference type="PANTHER" id="PTHR45586">
    <property type="entry name" value="TPR REPEAT-CONTAINING PROTEIN PA4667"/>
    <property type="match status" value="1"/>
</dbReference>
<keyword evidence="4" id="KW-0732">Signal</keyword>
<evidence type="ECO:0008006" key="7">
    <source>
        <dbReference type="Google" id="ProtNLM"/>
    </source>
</evidence>
<reference evidence="5" key="1">
    <citation type="journal article" date="2014" name="Int. J. Syst. Evol. Microbiol.">
        <title>Complete genome sequence of Corynebacterium casei LMG S-19264T (=DSM 44701T), isolated from a smear-ripened cheese.</title>
        <authorList>
            <consortium name="US DOE Joint Genome Institute (JGI-PGF)"/>
            <person name="Walter F."/>
            <person name="Albersmeier A."/>
            <person name="Kalinowski J."/>
            <person name="Ruckert C."/>
        </authorList>
    </citation>
    <scope>NUCLEOTIDE SEQUENCE</scope>
    <source>
        <strain evidence="5">CGMCC 1.12181</strain>
    </source>
</reference>
<organism evidence="5 6">
    <name type="scientific">Marinicella pacifica</name>
    <dbReference type="NCBI Taxonomy" id="1171543"/>
    <lineage>
        <taxon>Bacteria</taxon>
        <taxon>Pseudomonadati</taxon>
        <taxon>Pseudomonadota</taxon>
        <taxon>Gammaproteobacteria</taxon>
        <taxon>Lysobacterales</taxon>
        <taxon>Marinicellaceae</taxon>
        <taxon>Marinicella</taxon>
    </lineage>
</organism>
<comment type="caution">
    <text evidence="5">The sequence shown here is derived from an EMBL/GenBank/DDBJ whole genome shotgun (WGS) entry which is preliminary data.</text>
</comment>
<accession>A0A917CYP2</accession>